<evidence type="ECO:0000313" key="1">
    <source>
        <dbReference type="EMBL" id="ETV97847.1"/>
    </source>
</evidence>
<name>A0A024TWX8_9STRA</name>
<protein>
    <submittedName>
        <fullName evidence="1">Uncharacterized protein</fullName>
    </submittedName>
</protein>
<reference evidence="1" key="1">
    <citation type="submission" date="2013-12" db="EMBL/GenBank/DDBJ databases">
        <title>The Genome Sequence of Aphanomyces invadans NJM9701.</title>
        <authorList>
            <consortium name="The Broad Institute Genomics Platform"/>
            <person name="Russ C."/>
            <person name="Tyler B."/>
            <person name="van West P."/>
            <person name="Dieguez-Uribeondo J."/>
            <person name="Young S.K."/>
            <person name="Zeng Q."/>
            <person name="Gargeya S."/>
            <person name="Fitzgerald M."/>
            <person name="Abouelleil A."/>
            <person name="Alvarado L."/>
            <person name="Chapman S.B."/>
            <person name="Gainer-Dewar J."/>
            <person name="Goldberg J."/>
            <person name="Griggs A."/>
            <person name="Gujja S."/>
            <person name="Hansen M."/>
            <person name="Howarth C."/>
            <person name="Imamovic A."/>
            <person name="Ireland A."/>
            <person name="Larimer J."/>
            <person name="McCowan C."/>
            <person name="Murphy C."/>
            <person name="Pearson M."/>
            <person name="Poon T.W."/>
            <person name="Priest M."/>
            <person name="Roberts A."/>
            <person name="Saif S."/>
            <person name="Shea T."/>
            <person name="Sykes S."/>
            <person name="Wortman J."/>
            <person name="Nusbaum C."/>
            <person name="Birren B."/>
        </authorList>
    </citation>
    <scope>NUCLEOTIDE SEQUENCE [LARGE SCALE GENOMIC DNA]</scope>
    <source>
        <strain evidence="1">NJM9701</strain>
    </source>
</reference>
<gene>
    <name evidence="1" type="ORF">H310_09185</name>
</gene>
<dbReference type="RefSeq" id="XP_008873408.1">
    <property type="nucleotide sequence ID" value="XM_008875186.1"/>
</dbReference>
<dbReference type="EMBL" id="KI913971">
    <property type="protein sequence ID" value="ETV97847.1"/>
    <property type="molecule type" value="Genomic_DNA"/>
</dbReference>
<dbReference type="OrthoDB" id="10408485at2759"/>
<dbReference type="VEuPathDB" id="FungiDB:H310_09185"/>
<dbReference type="AlphaFoldDB" id="A0A024TWX8"/>
<organism evidence="1">
    <name type="scientific">Aphanomyces invadans</name>
    <dbReference type="NCBI Taxonomy" id="157072"/>
    <lineage>
        <taxon>Eukaryota</taxon>
        <taxon>Sar</taxon>
        <taxon>Stramenopiles</taxon>
        <taxon>Oomycota</taxon>
        <taxon>Saprolegniomycetes</taxon>
        <taxon>Saprolegniales</taxon>
        <taxon>Verrucalvaceae</taxon>
        <taxon>Aphanomyces</taxon>
    </lineage>
</organism>
<sequence>MHFEEDDDEIKARARAYFAVSQQRAAEAEATHHAMDLVKLKEWAKHSEGKCSDHMRAVLNSWNRSVDDFEVVAGEYGAAFHERVAGYVKQQRESIAGMAHRIKDPGSRSAP</sequence>
<proteinExistence type="predicted"/>
<accession>A0A024TWX8</accession>
<dbReference type="GeneID" id="20086235"/>